<dbReference type="RefSeq" id="WP_238228118.1">
    <property type="nucleotide sequence ID" value="NZ_BPQD01000039.1"/>
</dbReference>
<gene>
    <name evidence="7" type="ORF">QWZ12_12730</name>
</gene>
<dbReference type="EMBL" id="JAUFPX010000011">
    <property type="protein sequence ID" value="MDN3591475.1"/>
    <property type="molecule type" value="Genomic_DNA"/>
</dbReference>
<proteinExistence type="predicted"/>
<dbReference type="EC" id="4.2.3.153" evidence="2"/>
<comment type="function">
    <text evidence="1">Catalyzes the formation of 4-(hydroxymethyl)-2-furancarboxaldehyde phosphate (4-HFC-P) from two molecules of glyceraldehyde-3-P (GA-3-P).</text>
</comment>
<dbReference type="Proteomes" id="UP001224644">
    <property type="component" value="Unassembled WGS sequence"/>
</dbReference>
<reference evidence="8" key="1">
    <citation type="journal article" date="2019" name="Int. J. Syst. Evol. Microbiol.">
        <title>The Global Catalogue of Microorganisms (GCM) 10K type strain sequencing project: providing services to taxonomists for standard genome sequencing and annotation.</title>
        <authorList>
            <consortium name="The Broad Institute Genomics Platform"/>
            <consortium name="The Broad Institute Genome Sequencing Center for Infectious Disease"/>
            <person name="Wu L."/>
            <person name="Ma J."/>
        </authorList>
    </citation>
    <scope>NUCLEOTIDE SEQUENCE [LARGE SCALE GENOMIC DNA]</scope>
    <source>
        <strain evidence="8">CECT 7069</strain>
    </source>
</reference>
<dbReference type="InterPro" id="IPR007565">
    <property type="entry name" value="4HFCP_synth"/>
</dbReference>
<evidence type="ECO:0000313" key="7">
    <source>
        <dbReference type="EMBL" id="MDN3591475.1"/>
    </source>
</evidence>
<keyword evidence="8" id="KW-1185">Reference proteome</keyword>
<evidence type="ECO:0000256" key="3">
    <source>
        <dbReference type="ARBA" id="ARBA00023239"/>
    </source>
</evidence>
<evidence type="ECO:0000256" key="4">
    <source>
        <dbReference type="ARBA" id="ARBA00023270"/>
    </source>
</evidence>
<dbReference type="Gene3D" id="3.20.20.140">
    <property type="entry name" value="Metal-dependent hydrolases"/>
    <property type="match status" value="1"/>
</dbReference>
<dbReference type="PIRSF" id="PIRSF015957">
    <property type="entry name" value="UCP015957"/>
    <property type="match status" value="1"/>
</dbReference>
<name>A0ABT8BIG9_9HYPH</name>
<keyword evidence="4" id="KW-0704">Schiff base</keyword>
<evidence type="ECO:0000256" key="1">
    <source>
        <dbReference type="ARBA" id="ARBA00003810"/>
    </source>
</evidence>
<sequence length="241" mass="24022">MTPSPFDPASGEAAPRLLVSVRDADEALAAALAGADLVDAKDPERGALGALPVEIVRGLVAQIGGRAVTSAVAGEPADGTALAACVAAMAATGVDYVKVAVQAGFPDAALAEAASAAPGRLIGVLFAEGAPDTNLMPRLASAGFIGAMIDTATKDGRRLPDLLPAPALAAFTRACREHGLVSGLAGSLALADIAPLSVLGAHYLGFRGGLCRDSDRTNGLDPVRVALAVKTLRASARRNAA</sequence>
<accession>A0ABT8BIG9</accession>
<keyword evidence="3" id="KW-0456">Lyase</keyword>
<organism evidence="7 8">
    <name type="scientific">Methylobacterium adhaesivum</name>
    <dbReference type="NCBI Taxonomy" id="333297"/>
    <lineage>
        <taxon>Bacteria</taxon>
        <taxon>Pseudomonadati</taxon>
        <taxon>Pseudomonadota</taxon>
        <taxon>Alphaproteobacteria</taxon>
        <taxon>Hyphomicrobiales</taxon>
        <taxon>Methylobacteriaceae</taxon>
        <taxon>Methylobacterium</taxon>
    </lineage>
</organism>
<dbReference type="InterPro" id="IPR032466">
    <property type="entry name" value="Metal_Hydrolase"/>
</dbReference>
<protein>
    <recommendedName>
        <fullName evidence="2">(5-formylfuran-3-yl)methyl phosphate synthase</fullName>
        <ecNumber evidence="2">4.2.3.153</ecNumber>
    </recommendedName>
    <alternativeName>
        <fullName evidence="5">4-(hydroxymethyl)-2-furancarboxaldehyde-phosphate synthase</fullName>
    </alternativeName>
</protein>
<dbReference type="Pfam" id="PF04476">
    <property type="entry name" value="4HFCP_synth"/>
    <property type="match status" value="1"/>
</dbReference>
<comment type="caution">
    <text evidence="7">The sequence shown here is derived from an EMBL/GenBank/DDBJ whole genome shotgun (WGS) entry which is preliminary data.</text>
</comment>
<evidence type="ECO:0000313" key="8">
    <source>
        <dbReference type="Proteomes" id="UP001224644"/>
    </source>
</evidence>
<comment type="catalytic activity">
    <reaction evidence="6">
        <text>2 D-glyceraldehyde 3-phosphate = 4-(hydroxymethyl)-2-furancarboxaldehyde phosphate + phosphate + 2 H2O</text>
        <dbReference type="Rhea" id="RHEA:43536"/>
        <dbReference type="ChEBI" id="CHEBI:15377"/>
        <dbReference type="ChEBI" id="CHEBI:43474"/>
        <dbReference type="ChEBI" id="CHEBI:59776"/>
        <dbReference type="ChEBI" id="CHEBI:83407"/>
        <dbReference type="EC" id="4.2.3.153"/>
    </reaction>
</comment>
<dbReference type="SUPFAM" id="SSF51556">
    <property type="entry name" value="Metallo-dependent hydrolases"/>
    <property type="match status" value="1"/>
</dbReference>
<evidence type="ECO:0000256" key="5">
    <source>
        <dbReference type="ARBA" id="ARBA00032523"/>
    </source>
</evidence>
<evidence type="ECO:0000256" key="6">
    <source>
        <dbReference type="ARBA" id="ARBA00047628"/>
    </source>
</evidence>
<evidence type="ECO:0000256" key="2">
    <source>
        <dbReference type="ARBA" id="ARBA00012553"/>
    </source>
</evidence>